<dbReference type="Pfam" id="PF13487">
    <property type="entry name" value="HD_5"/>
    <property type="match status" value="1"/>
</dbReference>
<dbReference type="InterPro" id="IPR006674">
    <property type="entry name" value="HD_domain"/>
</dbReference>
<dbReference type="PANTHER" id="PTHR45228">
    <property type="entry name" value="CYCLIC DI-GMP PHOSPHODIESTERASE TM_0186-RELATED"/>
    <property type="match status" value="1"/>
</dbReference>
<dbReference type="Gene3D" id="3.40.50.2300">
    <property type="match status" value="1"/>
</dbReference>
<dbReference type="PANTHER" id="PTHR45228:SF9">
    <property type="entry name" value="3'3'-CGAMP-SPECIFIC PHOSPHODIESTERASE 2"/>
    <property type="match status" value="1"/>
</dbReference>
<dbReference type="InterPro" id="IPR011006">
    <property type="entry name" value="CheY-like_superfamily"/>
</dbReference>
<name>A0A975GMP6_9BACT</name>
<dbReference type="AlphaFoldDB" id="A0A975GMP6"/>
<feature type="domain" description="Response regulatory" evidence="2">
    <location>
        <begin position="34"/>
        <end position="158"/>
    </location>
</feature>
<evidence type="ECO:0000313" key="5">
    <source>
        <dbReference type="EMBL" id="QTA87146.1"/>
    </source>
</evidence>
<dbReference type="SUPFAM" id="SSF52172">
    <property type="entry name" value="CheY-like"/>
    <property type="match status" value="1"/>
</dbReference>
<dbReference type="SUPFAM" id="SSF109604">
    <property type="entry name" value="HD-domain/PDEase-like"/>
    <property type="match status" value="1"/>
</dbReference>
<dbReference type="Pfam" id="PF00072">
    <property type="entry name" value="Response_reg"/>
    <property type="match status" value="1"/>
</dbReference>
<dbReference type="InterPro" id="IPR001789">
    <property type="entry name" value="Sig_transdc_resp-reg_receiver"/>
</dbReference>
<dbReference type="PROSITE" id="PS50110">
    <property type="entry name" value="RESPONSE_REGULATORY"/>
    <property type="match status" value="1"/>
</dbReference>
<evidence type="ECO:0000259" key="4">
    <source>
        <dbReference type="PROSITE" id="PS51832"/>
    </source>
</evidence>
<gene>
    <name evidence="5" type="ORF">dnm_031750</name>
</gene>
<evidence type="ECO:0000259" key="2">
    <source>
        <dbReference type="PROSITE" id="PS50110"/>
    </source>
</evidence>
<feature type="domain" description="HD" evidence="3">
    <location>
        <begin position="346"/>
        <end position="470"/>
    </location>
</feature>
<dbReference type="SMART" id="SM00448">
    <property type="entry name" value="REC"/>
    <property type="match status" value="1"/>
</dbReference>
<sequence length="523" mass="59781">MSQKNNETFFDDDDILFAEETPDKVTVTDGETWKLMIVDDEEEIHDITRLALEDFTFEDRELTYLSAYSGEEAKKLIRENSDTSVILLDVVMETEHSGLDVVEYIRKELKNSFVRIILRTGHPGQAPERKVITEYDINDYKQKTELTAKKLFSSVTTAIRSYRDLKTIEKNRQGLEEIIEASANIFKPQSFRMFTAGVLTWLTSILHPDDDLLRSRISAFVATQEKGEFIIISAIGSFSEHVRTPVLKAVPKAVARDLTCAIEQKQSVFSDNAYTGYFSSSIGSDNLIYLESPHNLDELDKRLIQIFAHNVIIALDNIYLNQEIVDTQKEVITTLGEVVENRSKETANHVLRVAEMSRVLALKAGIDEEEAEILRLAAPMHDVGKIGIPDSVLLKPGRLTSEEFELIKTHTLIGYNILKNSNRRIMKTAAFIALQHHERCDGNGYPQGLKKDDIHVFVRIVEIIDVFDALFHDRIYKKAWELDRILALFKEERGKHFDAHLVDLFLENLDEFLAINDAYPDDR</sequence>
<dbReference type="CDD" id="cd00077">
    <property type="entry name" value="HDc"/>
    <property type="match status" value="1"/>
</dbReference>
<keyword evidence="1" id="KW-0597">Phosphoprotein</keyword>
<dbReference type="Gene3D" id="1.10.3210.10">
    <property type="entry name" value="Hypothetical protein af1432"/>
    <property type="match status" value="1"/>
</dbReference>
<evidence type="ECO:0000256" key="1">
    <source>
        <dbReference type="PROSITE-ProRule" id="PRU00169"/>
    </source>
</evidence>
<evidence type="ECO:0000259" key="3">
    <source>
        <dbReference type="PROSITE" id="PS51831"/>
    </source>
</evidence>
<keyword evidence="6" id="KW-1185">Reference proteome</keyword>
<reference evidence="5" key="1">
    <citation type="journal article" date="2021" name="Microb. Physiol.">
        <title>Proteogenomic Insights into the Physiology of Marine, Sulfate-Reducing, Filamentous Desulfonema limicola and Desulfonema magnum.</title>
        <authorList>
            <person name="Schnaars V."/>
            <person name="Wohlbrand L."/>
            <person name="Scheve S."/>
            <person name="Hinrichs C."/>
            <person name="Reinhardt R."/>
            <person name="Rabus R."/>
        </authorList>
    </citation>
    <scope>NUCLEOTIDE SEQUENCE</scope>
    <source>
        <strain evidence="5">4be13</strain>
    </source>
</reference>
<proteinExistence type="predicted"/>
<dbReference type="SMART" id="SM00471">
    <property type="entry name" value="HDc"/>
    <property type="match status" value="1"/>
</dbReference>
<dbReference type="Proteomes" id="UP000663722">
    <property type="component" value="Chromosome"/>
</dbReference>
<dbReference type="InterPro" id="IPR037522">
    <property type="entry name" value="HD_GYP_dom"/>
</dbReference>
<dbReference type="Pfam" id="PF11849">
    <property type="entry name" value="DUF3369"/>
    <property type="match status" value="1"/>
</dbReference>
<dbReference type="EMBL" id="CP061800">
    <property type="protein sequence ID" value="QTA87146.1"/>
    <property type="molecule type" value="Genomic_DNA"/>
</dbReference>
<feature type="domain" description="HD-GYP" evidence="4">
    <location>
        <begin position="324"/>
        <end position="521"/>
    </location>
</feature>
<feature type="modified residue" description="4-aspartylphosphate" evidence="1">
    <location>
        <position position="89"/>
    </location>
</feature>
<evidence type="ECO:0000313" key="6">
    <source>
        <dbReference type="Proteomes" id="UP000663722"/>
    </source>
</evidence>
<dbReference type="PROSITE" id="PS51831">
    <property type="entry name" value="HD"/>
    <property type="match status" value="1"/>
</dbReference>
<dbReference type="GO" id="GO:0000160">
    <property type="term" value="P:phosphorelay signal transduction system"/>
    <property type="evidence" value="ECO:0007669"/>
    <property type="project" value="InterPro"/>
</dbReference>
<dbReference type="InterPro" id="IPR021800">
    <property type="entry name" value="DUF3369"/>
</dbReference>
<dbReference type="InterPro" id="IPR052020">
    <property type="entry name" value="Cyclic_di-GMP/3'3'-cGAMP_PDE"/>
</dbReference>
<protein>
    <submittedName>
        <fullName evidence="5">Two component system response regulator, DUF3369</fullName>
    </submittedName>
</protein>
<accession>A0A975GMP6</accession>
<dbReference type="PROSITE" id="PS51832">
    <property type="entry name" value="HD_GYP"/>
    <property type="match status" value="1"/>
</dbReference>
<dbReference type="InterPro" id="IPR003607">
    <property type="entry name" value="HD/PDEase_dom"/>
</dbReference>
<dbReference type="KEGG" id="dmm:dnm_031750"/>
<dbReference type="CDD" id="cd00156">
    <property type="entry name" value="REC"/>
    <property type="match status" value="1"/>
</dbReference>
<organism evidence="5 6">
    <name type="scientific">Desulfonema magnum</name>
    <dbReference type="NCBI Taxonomy" id="45655"/>
    <lineage>
        <taxon>Bacteria</taxon>
        <taxon>Pseudomonadati</taxon>
        <taxon>Thermodesulfobacteriota</taxon>
        <taxon>Desulfobacteria</taxon>
        <taxon>Desulfobacterales</taxon>
        <taxon>Desulfococcaceae</taxon>
        <taxon>Desulfonema</taxon>
    </lineage>
</organism>